<sequence length="115" mass="13300">MSIDKLYTSNDKAKTHDNMMPLLNAMYLEFKELSKKKPDSAVSKSKIKIANRLLDKVRTVLKDEDSIDFLDLLEEDDIPQVSDVTLILSQYVASMNAFHNKHYGWDGSKQTWYVK</sequence>
<gene>
    <name evidence="1" type="ORF">LCGC14_1739540</name>
</gene>
<reference evidence="1" key="1">
    <citation type="journal article" date="2015" name="Nature">
        <title>Complex archaea that bridge the gap between prokaryotes and eukaryotes.</title>
        <authorList>
            <person name="Spang A."/>
            <person name="Saw J.H."/>
            <person name="Jorgensen S.L."/>
            <person name="Zaremba-Niedzwiedzka K."/>
            <person name="Martijn J."/>
            <person name="Lind A.E."/>
            <person name="van Eijk R."/>
            <person name="Schleper C."/>
            <person name="Guy L."/>
            <person name="Ettema T.J."/>
        </authorList>
    </citation>
    <scope>NUCLEOTIDE SEQUENCE</scope>
</reference>
<name>A0A0F9JME6_9ZZZZ</name>
<comment type="caution">
    <text evidence="1">The sequence shown here is derived from an EMBL/GenBank/DDBJ whole genome shotgun (WGS) entry which is preliminary data.</text>
</comment>
<proteinExistence type="predicted"/>
<evidence type="ECO:0000313" key="1">
    <source>
        <dbReference type="EMBL" id="KKM06881.1"/>
    </source>
</evidence>
<dbReference type="EMBL" id="LAZR01015896">
    <property type="protein sequence ID" value="KKM06881.1"/>
    <property type="molecule type" value="Genomic_DNA"/>
</dbReference>
<protein>
    <submittedName>
        <fullName evidence="1">Uncharacterized protein</fullName>
    </submittedName>
</protein>
<organism evidence="1">
    <name type="scientific">marine sediment metagenome</name>
    <dbReference type="NCBI Taxonomy" id="412755"/>
    <lineage>
        <taxon>unclassified sequences</taxon>
        <taxon>metagenomes</taxon>
        <taxon>ecological metagenomes</taxon>
    </lineage>
</organism>
<accession>A0A0F9JME6</accession>
<dbReference type="AlphaFoldDB" id="A0A0F9JME6"/>